<protein>
    <recommendedName>
        <fullName evidence="14">Aspartokinase</fullName>
        <ecNumber evidence="14">2.7.2.4</ecNumber>
    </recommendedName>
</protein>
<evidence type="ECO:0000256" key="10">
    <source>
        <dbReference type="ARBA" id="ARBA00022915"/>
    </source>
</evidence>
<dbReference type="PROSITE" id="PS51671">
    <property type="entry name" value="ACT"/>
    <property type="match status" value="1"/>
</dbReference>
<dbReference type="SUPFAM" id="SSF55021">
    <property type="entry name" value="ACT-like"/>
    <property type="match status" value="2"/>
</dbReference>
<dbReference type="SUPFAM" id="SSF53633">
    <property type="entry name" value="Carbamate kinase-like"/>
    <property type="match status" value="1"/>
</dbReference>
<organism evidence="17 18">
    <name type="scientific">Carnobacterium maltaromaticum</name>
    <name type="common">Carnobacterium piscicola</name>
    <dbReference type="NCBI Taxonomy" id="2751"/>
    <lineage>
        <taxon>Bacteria</taxon>
        <taxon>Bacillati</taxon>
        <taxon>Bacillota</taxon>
        <taxon>Bacilli</taxon>
        <taxon>Lactobacillales</taxon>
        <taxon>Carnobacteriaceae</taxon>
        <taxon>Carnobacterium</taxon>
    </lineage>
</organism>
<dbReference type="CDD" id="cd04916">
    <property type="entry name" value="ACT_AKiii-YclM-BS_2"/>
    <property type="match status" value="1"/>
</dbReference>
<evidence type="ECO:0000256" key="2">
    <source>
        <dbReference type="ARBA" id="ARBA00004766"/>
    </source>
</evidence>
<dbReference type="InterPro" id="IPR005260">
    <property type="entry name" value="Asp_kin_monofn"/>
</dbReference>
<accession>A0AAW9JV98</accession>
<comment type="similarity">
    <text evidence="5 14">Belongs to the aspartokinase family.</text>
</comment>
<dbReference type="PANTHER" id="PTHR21499">
    <property type="entry name" value="ASPARTATE KINASE"/>
    <property type="match status" value="1"/>
</dbReference>
<evidence type="ECO:0000256" key="15">
    <source>
        <dbReference type="RuleBase" id="RU004249"/>
    </source>
</evidence>
<comment type="pathway">
    <text evidence="2 15">Amino-acid biosynthesis; L-lysine biosynthesis via DAP pathway; (S)-tetrahydrodipicolinate from L-aspartate: step 1/4.</text>
</comment>
<evidence type="ECO:0000256" key="11">
    <source>
        <dbReference type="ARBA" id="ARBA00023154"/>
    </source>
</evidence>
<evidence type="ECO:0000256" key="8">
    <source>
        <dbReference type="ARBA" id="ARBA00022777"/>
    </source>
</evidence>
<dbReference type="GO" id="GO:0005524">
    <property type="term" value="F:ATP binding"/>
    <property type="evidence" value="ECO:0007669"/>
    <property type="project" value="UniProtKB-KW"/>
</dbReference>
<proteinExistence type="inferred from homology"/>
<feature type="binding site" evidence="13">
    <location>
        <position position="225"/>
    </location>
    <ligand>
        <name>ATP</name>
        <dbReference type="ChEBI" id="CHEBI:30616"/>
    </ligand>
</feature>
<dbReference type="Proteomes" id="UP001290462">
    <property type="component" value="Unassembled WGS sequence"/>
</dbReference>
<evidence type="ECO:0000256" key="6">
    <source>
        <dbReference type="ARBA" id="ARBA00022679"/>
    </source>
</evidence>
<keyword evidence="15" id="KW-0028">Amino-acid biosynthesis</keyword>
<dbReference type="InterPro" id="IPR036393">
    <property type="entry name" value="AceGlu_kinase-like_sf"/>
</dbReference>
<evidence type="ECO:0000256" key="13">
    <source>
        <dbReference type="PIRSR" id="PIRSR000726-1"/>
    </source>
</evidence>
<evidence type="ECO:0000256" key="12">
    <source>
        <dbReference type="ARBA" id="ARBA00047872"/>
    </source>
</evidence>
<evidence type="ECO:0000313" key="17">
    <source>
        <dbReference type="EMBL" id="MDZ5757391.1"/>
    </source>
</evidence>
<dbReference type="InterPro" id="IPR042199">
    <property type="entry name" value="AsparK_Bifunc_asparK/hSer_DH"/>
</dbReference>
<dbReference type="Gene3D" id="3.30.2130.10">
    <property type="entry name" value="VC0802-like"/>
    <property type="match status" value="1"/>
</dbReference>
<dbReference type="GO" id="GO:0009089">
    <property type="term" value="P:lysine biosynthetic process via diaminopimelate"/>
    <property type="evidence" value="ECO:0007669"/>
    <property type="project" value="InterPro"/>
</dbReference>
<feature type="binding site" evidence="13">
    <location>
        <begin position="5"/>
        <end position="8"/>
    </location>
    <ligand>
        <name>ATP</name>
        <dbReference type="ChEBI" id="CHEBI:30616"/>
    </ligand>
</feature>
<dbReference type="InterPro" id="IPR018042">
    <property type="entry name" value="Aspartate_kinase_CS"/>
</dbReference>
<name>A0AAW9JV98_CARML</name>
<keyword evidence="9 13" id="KW-0067">ATP-binding</keyword>
<dbReference type="InterPro" id="IPR035804">
    <property type="entry name" value="AKIII_YclM_N"/>
</dbReference>
<keyword evidence="6 14" id="KW-0808">Transferase</keyword>
<dbReference type="GO" id="GO:0009090">
    <property type="term" value="P:homoserine biosynthetic process"/>
    <property type="evidence" value="ECO:0007669"/>
    <property type="project" value="TreeGrafter"/>
</dbReference>
<dbReference type="Gene3D" id="3.40.1160.10">
    <property type="entry name" value="Acetylglutamate kinase-like"/>
    <property type="match status" value="1"/>
</dbReference>
<feature type="domain" description="ACT" evidence="16">
    <location>
        <begin position="389"/>
        <end position="450"/>
    </location>
</feature>
<dbReference type="InterPro" id="IPR054352">
    <property type="entry name" value="ACT_Aspartokinase"/>
</dbReference>
<dbReference type="GO" id="GO:0005829">
    <property type="term" value="C:cytosol"/>
    <property type="evidence" value="ECO:0007669"/>
    <property type="project" value="TreeGrafter"/>
</dbReference>
<dbReference type="InterPro" id="IPR002912">
    <property type="entry name" value="ACT_dom"/>
</dbReference>
<feature type="binding site" evidence="13">
    <location>
        <position position="120"/>
    </location>
    <ligand>
        <name>substrate</name>
    </ligand>
</feature>
<dbReference type="EMBL" id="JAVBVO010000001">
    <property type="protein sequence ID" value="MDZ5757391.1"/>
    <property type="molecule type" value="Genomic_DNA"/>
</dbReference>
<dbReference type="GO" id="GO:0019877">
    <property type="term" value="P:diaminopimelate biosynthetic process"/>
    <property type="evidence" value="ECO:0007669"/>
    <property type="project" value="UniProtKB-KW"/>
</dbReference>
<evidence type="ECO:0000313" key="18">
    <source>
        <dbReference type="Proteomes" id="UP001290462"/>
    </source>
</evidence>
<dbReference type="InterPro" id="IPR045865">
    <property type="entry name" value="ACT-like_dom_sf"/>
</dbReference>
<sequence>MKVVKFGGSSLASGVQLKKVFQIVKEDPTRKFVVVSAPGKRSKADEKVTDLLIDCATKSLINEDVQPILEKIIARYASIAEELDLGSEIITEIKQNLTELIAGDKTQPEYYLDAFKASGENNNAKLIATYFNREGLKASYVNPLEAGLFVTDEPGNAQVLPEAYTNLYNLREKDGIVIIPGFFGYTKSGKISTFSRGGSDITGAIVANGVKADLYENFTDVDAIYAANPNVVKDPAEIVNLTYKEMRELSYAGFSVFHDEALYPAFRGGIPVQIKNTNNPTAEGTRITPERKQTNQAVVGIASSNGFSSIYIEKYLMNREIGFGRKVLEILELDGLSYEHTPSGIDDLTVILRSDQLTKEKEAKLVSQLKNELGADIVTIQHHIALMMVVGEDMRCNIGTMSKASEALSKNNINIEMINQGSSEVSMMFGVSEADEEKALTALYEAFFTK</sequence>
<dbReference type="PIRSF" id="PIRSF000726">
    <property type="entry name" value="Asp_kin"/>
    <property type="match status" value="1"/>
</dbReference>
<dbReference type="PANTHER" id="PTHR21499:SF67">
    <property type="entry name" value="ASPARTOKINASE 3"/>
    <property type="match status" value="1"/>
</dbReference>
<evidence type="ECO:0000256" key="14">
    <source>
        <dbReference type="RuleBase" id="RU003448"/>
    </source>
</evidence>
<comment type="pathway">
    <text evidence="3 15">Amino-acid biosynthesis; L-methionine biosynthesis via de novo pathway; L-homoserine from L-aspartate: step 1/3.</text>
</comment>
<comment type="catalytic activity">
    <reaction evidence="12 14">
        <text>L-aspartate + ATP = 4-phospho-L-aspartate + ADP</text>
        <dbReference type="Rhea" id="RHEA:23776"/>
        <dbReference type="ChEBI" id="CHEBI:29991"/>
        <dbReference type="ChEBI" id="CHEBI:30616"/>
        <dbReference type="ChEBI" id="CHEBI:57535"/>
        <dbReference type="ChEBI" id="CHEBI:456216"/>
        <dbReference type="EC" id="2.7.2.4"/>
    </reaction>
</comment>
<reference evidence="17" key="1">
    <citation type="submission" date="2023-08" db="EMBL/GenBank/DDBJ databases">
        <title>Genomic characterization of piscicolin 126 produced by Carnobacterium maltaromaticum CM22 strain isolated from salmon (Salmo salar).</title>
        <authorList>
            <person name="Gonzalez-Gragera E."/>
            <person name="Garcia-Lopez J.D."/>
            <person name="Teso-Perez C."/>
            <person name="Gimenez-Hernandez I."/>
            <person name="Peralta-Sanchez J.M."/>
            <person name="Valdivia E."/>
            <person name="Montalban-Lopez M."/>
            <person name="Martin-Platero A.M."/>
            <person name="Banos A."/>
            <person name="Martinez-Bueno M."/>
        </authorList>
    </citation>
    <scope>NUCLEOTIDE SEQUENCE</scope>
    <source>
        <strain evidence="17">CM22</strain>
    </source>
</reference>
<dbReference type="GeneID" id="83606958"/>
<evidence type="ECO:0000256" key="7">
    <source>
        <dbReference type="ARBA" id="ARBA00022741"/>
    </source>
</evidence>
<dbReference type="CDD" id="cd04245">
    <property type="entry name" value="AAK_AKiii-YclM-BS"/>
    <property type="match status" value="1"/>
</dbReference>
<evidence type="ECO:0000256" key="4">
    <source>
        <dbReference type="ARBA" id="ARBA00005139"/>
    </source>
</evidence>
<dbReference type="AlphaFoldDB" id="A0AAW9JV98"/>
<dbReference type="CDD" id="cd04911">
    <property type="entry name" value="ACT_AKiii-YclM-BS_1"/>
    <property type="match status" value="1"/>
</dbReference>
<keyword evidence="10" id="KW-0220">Diaminopimelate biosynthesis</keyword>
<keyword evidence="8 14" id="KW-0418">Kinase</keyword>
<gene>
    <name evidence="17" type="ORF">RAK27_01810</name>
</gene>
<keyword evidence="7 13" id="KW-0547">Nucleotide-binding</keyword>
<dbReference type="FunFam" id="3.40.1160.10:FF:000027">
    <property type="entry name" value="Aspartokinase"/>
    <property type="match status" value="1"/>
</dbReference>
<dbReference type="GO" id="GO:0004072">
    <property type="term" value="F:aspartate kinase activity"/>
    <property type="evidence" value="ECO:0007669"/>
    <property type="project" value="UniProtKB-EC"/>
</dbReference>
<feature type="binding site" evidence="13">
    <location>
        <begin position="219"/>
        <end position="220"/>
    </location>
    <ligand>
        <name>ATP</name>
        <dbReference type="ChEBI" id="CHEBI:30616"/>
    </ligand>
</feature>
<comment type="pathway">
    <text evidence="4 15">Amino-acid biosynthesis; L-threonine biosynthesis; L-threonine from L-aspartate: step 1/5.</text>
</comment>
<dbReference type="InterPro" id="IPR001341">
    <property type="entry name" value="Asp_kinase"/>
</dbReference>
<comment type="caution">
    <text evidence="17">The sequence shown here is derived from an EMBL/GenBank/DDBJ whole genome shotgun (WGS) entry which is preliminary data.</text>
</comment>
<dbReference type="Pfam" id="PF00696">
    <property type="entry name" value="AA_kinase"/>
    <property type="match status" value="1"/>
</dbReference>
<comment type="function">
    <text evidence="1">Catalyzes the phosphorylation of the beta-carboxyl group of aspartic acid with ATP to yield 4-phospho-L-aspartate, which is involved in the branched biosynthetic pathway leading to the biosynthesis of amino acids threonine, isoleucine and methionine.</text>
</comment>
<evidence type="ECO:0000256" key="9">
    <source>
        <dbReference type="ARBA" id="ARBA00022840"/>
    </source>
</evidence>
<dbReference type="NCBIfam" id="NF006540">
    <property type="entry name" value="PRK09034.1"/>
    <property type="match status" value="1"/>
</dbReference>
<keyword evidence="11" id="KW-0457">Lysine biosynthesis</keyword>
<dbReference type="Gene3D" id="1.20.120.1320">
    <property type="entry name" value="Aspartokinase, catalytic domain"/>
    <property type="match status" value="1"/>
</dbReference>
<dbReference type="FunFam" id="3.30.2130.10:FF:000001">
    <property type="entry name" value="Bifunctional aspartokinase/homoserine dehydrogenase"/>
    <property type="match status" value="1"/>
</dbReference>
<dbReference type="EC" id="2.7.2.4" evidence="14"/>
<evidence type="ECO:0000256" key="1">
    <source>
        <dbReference type="ARBA" id="ARBA00003121"/>
    </source>
</evidence>
<dbReference type="PROSITE" id="PS00324">
    <property type="entry name" value="ASPARTOKINASE"/>
    <property type="match status" value="1"/>
</dbReference>
<dbReference type="InterPro" id="IPR001048">
    <property type="entry name" value="Asp/Glu/Uridylate_kinase"/>
</dbReference>
<dbReference type="Pfam" id="PF22468">
    <property type="entry name" value="ACT_9"/>
    <property type="match status" value="1"/>
</dbReference>
<dbReference type="RefSeq" id="WP_010053160.1">
    <property type="nucleotide sequence ID" value="NZ_BJOJ01000030.1"/>
</dbReference>
<dbReference type="NCBIfam" id="TIGR00657">
    <property type="entry name" value="asp_kinases"/>
    <property type="match status" value="1"/>
</dbReference>
<evidence type="ECO:0000256" key="3">
    <source>
        <dbReference type="ARBA" id="ARBA00004986"/>
    </source>
</evidence>
<feature type="binding site" evidence="13">
    <location>
        <position position="49"/>
    </location>
    <ligand>
        <name>substrate</name>
    </ligand>
</feature>
<evidence type="ECO:0000259" key="16">
    <source>
        <dbReference type="PROSITE" id="PS51671"/>
    </source>
</evidence>
<evidence type="ECO:0000256" key="5">
    <source>
        <dbReference type="ARBA" id="ARBA00010122"/>
    </source>
</evidence>